<feature type="transmembrane region" description="Helical" evidence="1">
    <location>
        <begin position="496"/>
        <end position="529"/>
    </location>
</feature>
<feature type="transmembrane region" description="Helical" evidence="1">
    <location>
        <begin position="461"/>
        <end position="484"/>
    </location>
</feature>
<reference evidence="4" key="1">
    <citation type="submission" date="2012-12" db="EMBL/GenBank/DDBJ databases">
        <authorList>
            <person name="Hellsten U."/>
            <person name="Grimwood J."/>
            <person name="Chapman J.A."/>
            <person name="Shapiro H."/>
            <person name="Aerts A."/>
            <person name="Otillar R.P."/>
            <person name="Terry A.Y."/>
            <person name="Boore J.L."/>
            <person name="Simakov O."/>
            <person name="Marletaz F."/>
            <person name="Cho S.-J."/>
            <person name="Edsinger-Gonzales E."/>
            <person name="Havlak P."/>
            <person name="Kuo D.-H."/>
            <person name="Larsson T."/>
            <person name="Lv J."/>
            <person name="Arendt D."/>
            <person name="Savage R."/>
            <person name="Osoegawa K."/>
            <person name="de Jong P."/>
            <person name="Lindberg D.R."/>
            <person name="Seaver E.C."/>
            <person name="Weisblat D.A."/>
            <person name="Putnam N.H."/>
            <person name="Grigoriev I.V."/>
            <person name="Rokhsar D.S."/>
        </authorList>
    </citation>
    <scope>NUCLEOTIDE SEQUENCE</scope>
    <source>
        <strain evidence="4">I ESC-2004</strain>
    </source>
</reference>
<reference evidence="3" key="3">
    <citation type="submission" date="2015-06" db="UniProtKB">
        <authorList>
            <consortium name="EnsemblMetazoa"/>
        </authorList>
    </citation>
    <scope>IDENTIFICATION</scope>
</reference>
<feature type="transmembrane region" description="Helical" evidence="1">
    <location>
        <begin position="262"/>
        <end position="282"/>
    </location>
</feature>
<keyword evidence="4" id="KW-1185">Reference proteome</keyword>
<gene>
    <name evidence="2" type="ORF">CAPTEDRAFT_189709</name>
</gene>
<name>R7TAM7_CAPTE</name>
<dbReference type="Proteomes" id="UP000014760">
    <property type="component" value="Unassembled WGS sequence"/>
</dbReference>
<organism evidence="2">
    <name type="scientific">Capitella teleta</name>
    <name type="common">Polychaete worm</name>
    <dbReference type="NCBI Taxonomy" id="283909"/>
    <lineage>
        <taxon>Eukaryota</taxon>
        <taxon>Metazoa</taxon>
        <taxon>Spiralia</taxon>
        <taxon>Lophotrochozoa</taxon>
        <taxon>Annelida</taxon>
        <taxon>Polychaeta</taxon>
        <taxon>Sedentaria</taxon>
        <taxon>Scolecida</taxon>
        <taxon>Capitellidae</taxon>
        <taxon>Capitella</taxon>
    </lineage>
</organism>
<protein>
    <submittedName>
        <fullName evidence="2 3">Uncharacterized protein</fullName>
    </submittedName>
</protein>
<feature type="transmembrane region" description="Helical" evidence="1">
    <location>
        <begin position="382"/>
        <end position="402"/>
    </location>
</feature>
<dbReference type="HOGENOM" id="CLU_410074_0_0_1"/>
<evidence type="ECO:0000313" key="3">
    <source>
        <dbReference type="EnsemblMetazoa" id="CapteP189709"/>
    </source>
</evidence>
<dbReference type="EMBL" id="AMQN01014168">
    <property type="status" value="NOT_ANNOTATED_CDS"/>
    <property type="molecule type" value="Genomic_DNA"/>
</dbReference>
<dbReference type="EMBL" id="KB310777">
    <property type="protein sequence ID" value="ELT90759.1"/>
    <property type="molecule type" value="Genomic_DNA"/>
</dbReference>
<evidence type="ECO:0000256" key="1">
    <source>
        <dbReference type="SAM" id="Phobius"/>
    </source>
</evidence>
<feature type="transmembrane region" description="Helical" evidence="1">
    <location>
        <begin position="93"/>
        <end position="115"/>
    </location>
</feature>
<dbReference type="AlphaFoldDB" id="R7TAM7"/>
<keyword evidence="1" id="KW-0812">Transmembrane</keyword>
<dbReference type="EnsemblMetazoa" id="CapteT189709">
    <property type="protein sequence ID" value="CapteP189709"/>
    <property type="gene ID" value="CapteG189709"/>
</dbReference>
<feature type="transmembrane region" description="Helical" evidence="1">
    <location>
        <begin position="571"/>
        <end position="596"/>
    </location>
</feature>
<reference evidence="2 4" key="2">
    <citation type="journal article" date="2013" name="Nature">
        <title>Insights into bilaterian evolution from three spiralian genomes.</title>
        <authorList>
            <person name="Simakov O."/>
            <person name="Marletaz F."/>
            <person name="Cho S.J."/>
            <person name="Edsinger-Gonzales E."/>
            <person name="Havlak P."/>
            <person name="Hellsten U."/>
            <person name="Kuo D.H."/>
            <person name="Larsson T."/>
            <person name="Lv J."/>
            <person name="Arendt D."/>
            <person name="Savage R."/>
            <person name="Osoegawa K."/>
            <person name="de Jong P."/>
            <person name="Grimwood J."/>
            <person name="Chapman J.A."/>
            <person name="Shapiro H."/>
            <person name="Aerts A."/>
            <person name="Otillar R.P."/>
            <person name="Terry A.Y."/>
            <person name="Boore J.L."/>
            <person name="Grigoriev I.V."/>
            <person name="Lindberg D.R."/>
            <person name="Seaver E.C."/>
            <person name="Weisblat D.A."/>
            <person name="Putnam N.H."/>
            <person name="Rokhsar D.S."/>
        </authorList>
    </citation>
    <scope>NUCLEOTIDE SEQUENCE</scope>
    <source>
        <strain evidence="2 4">I ESC-2004</strain>
    </source>
</reference>
<proteinExistence type="predicted"/>
<keyword evidence="1" id="KW-0472">Membrane</keyword>
<sequence length="670" mass="75095">MTGLSSDQLYANGHAGHTVEHCIQDLLVIYKSSNRLQNLQESVFLRVVRSGDISTVQQVLQGLQNIDQTSILHWLLKTKVITTNKRNNFASNIVKTFVTILGFIVLVILYPVIYLCHGLWLHTCSKSLAWISDEPEHVLVMAALSENVSMLRILKDFGAEISKNDQKGNTVFHFLVNASNRDHLLAIRCTDLLISVFGNEARRTILTTENDFGCRQSLLLSLTTALPLSELPEDKINALMQDPFLKQYRELTINAFKAANGIRWLCFLGFCASILILAAYLMNGGGYQWQLKPYYKHYMNAAAENGAAWKSVAEKSCQPHDATTVNGVSLDACGSFAFGMIRDSCPSSISNASLLLQMGMSLNESELSVDMVKIFHDPMMEYIFVCVLISSGIQVIQIMHTFGQMMWSGRPVLTGLKMFSTRKLNGSYTSNQSAILMRIFVLLVWVLLTFIATGDMSQMEYLYVLDIGTIAVIMATLLSALCILHNCRFLPVIGQFILTLFAMGTVLFQFGVVMMSLVVLFGYLFRLFIRDENCPSVSDDGYATLTESIYSAYFLMLGMGSEPGNTNFETILLVSVYTVATMIILLNFIIAVMSALATNMMKQPWKAAISKNETLVMAMETEALLKTVCWPFFPVVQRYLRKRAGFRIRSRQGKWDNSEDKVNVEVELTK</sequence>
<evidence type="ECO:0000313" key="2">
    <source>
        <dbReference type="EMBL" id="ELT90759.1"/>
    </source>
</evidence>
<dbReference type="InterPro" id="IPR036770">
    <property type="entry name" value="Ankyrin_rpt-contain_sf"/>
</dbReference>
<feature type="transmembrane region" description="Helical" evidence="1">
    <location>
        <begin position="435"/>
        <end position="454"/>
    </location>
</feature>
<dbReference type="Gene3D" id="1.25.40.20">
    <property type="entry name" value="Ankyrin repeat-containing domain"/>
    <property type="match status" value="1"/>
</dbReference>
<accession>R7TAM7</accession>
<dbReference type="EMBL" id="AMQN01014169">
    <property type="status" value="NOT_ANNOTATED_CDS"/>
    <property type="molecule type" value="Genomic_DNA"/>
</dbReference>
<dbReference type="SUPFAM" id="SSF48403">
    <property type="entry name" value="Ankyrin repeat"/>
    <property type="match status" value="1"/>
</dbReference>
<evidence type="ECO:0000313" key="4">
    <source>
        <dbReference type="Proteomes" id="UP000014760"/>
    </source>
</evidence>
<keyword evidence="1" id="KW-1133">Transmembrane helix</keyword>